<dbReference type="OrthoDB" id="8016172at2759"/>
<keyword evidence="2" id="KW-1185">Reference proteome</keyword>
<dbReference type="AlphaFoldDB" id="A0A8X6NMZ2"/>
<dbReference type="EMBL" id="BMAW01106049">
    <property type="protein sequence ID" value="GFT22278.1"/>
    <property type="molecule type" value="Genomic_DNA"/>
</dbReference>
<accession>A0A8X6NMZ2</accession>
<comment type="caution">
    <text evidence="1">The sequence shown here is derived from an EMBL/GenBank/DDBJ whole genome shotgun (WGS) entry which is preliminary data.</text>
</comment>
<proteinExistence type="predicted"/>
<organism evidence="1 2">
    <name type="scientific">Nephila pilipes</name>
    <name type="common">Giant wood spider</name>
    <name type="synonym">Nephila maculata</name>
    <dbReference type="NCBI Taxonomy" id="299642"/>
    <lineage>
        <taxon>Eukaryota</taxon>
        <taxon>Metazoa</taxon>
        <taxon>Ecdysozoa</taxon>
        <taxon>Arthropoda</taxon>
        <taxon>Chelicerata</taxon>
        <taxon>Arachnida</taxon>
        <taxon>Araneae</taxon>
        <taxon>Araneomorphae</taxon>
        <taxon>Entelegynae</taxon>
        <taxon>Araneoidea</taxon>
        <taxon>Nephilidae</taxon>
        <taxon>Nephila</taxon>
    </lineage>
</organism>
<dbReference type="Proteomes" id="UP000887013">
    <property type="component" value="Unassembled WGS sequence"/>
</dbReference>
<evidence type="ECO:0000313" key="1">
    <source>
        <dbReference type="EMBL" id="GFT22278.1"/>
    </source>
</evidence>
<sequence>MWTEDSRKAFNNLKNALCHATMLVHPSNDAAIAEYQDDEEDLAILKNNPRLKMAQILVPDTEKPIYCDVSINNKSPYFPQIFFASYFHLSKSYHIRGLEALRNLSRKDSLGNINKDCQSWCRVCLECQRSKVQRHTKSALMDFKVPPKRSQHVHTDIVGPLTTW</sequence>
<name>A0A8X6NMZ2_NEPPI</name>
<protein>
    <submittedName>
        <fullName evidence="1">Retrovirus-related Pol polyprotein from transposon 297</fullName>
    </submittedName>
</protein>
<reference evidence="1" key="1">
    <citation type="submission" date="2020-08" db="EMBL/GenBank/DDBJ databases">
        <title>Multicomponent nature underlies the extraordinary mechanical properties of spider dragline silk.</title>
        <authorList>
            <person name="Kono N."/>
            <person name="Nakamura H."/>
            <person name="Mori M."/>
            <person name="Yoshida Y."/>
            <person name="Ohtoshi R."/>
            <person name="Malay A.D."/>
            <person name="Moran D.A.P."/>
            <person name="Tomita M."/>
            <person name="Numata K."/>
            <person name="Arakawa K."/>
        </authorList>
    </citation>
    <scope>NUCLEOTIDE SEQUENCE</scope>
</reference>
<evidence type="ECO:0000313" key="2">
    <source>
        <dbReference type="Proteomes" id="UP000887013"/>
    </source>
</evidence>
<gene>
    <name evidence="1" type="primary">pol_160</name>
    <name evidence="1" type="ORF">NPIL_143071</name>
</gene>